<reference evidence="2 3" key="1">
    <citation type="submission" date="2014-10" db="EMBL/GenBank/DDBJ databases">
        <title>Genome sequence of Ponticoccus sp. strain UMTAT08 isolated from clonal culture of toxic dinoflagellate Alexandrium tamiyavanichii.</title>
        <authorList>
            <person name="Gan H.Y."/>
            <person name="Muhd D.-D."/>
            <person name="Mohd Noor M.E."/>
            <person name="Yeong Y.S."/>
            <person name="Usup G."/>
        </authorList>
    </citation>
    <scope>NUCLEOTIDE SEQUENCE [LARGE SCALE GENOMIC DNA]</scope>
    <source>
        <strain evidence="2 3">UMTAT08</strain>
    </source>
</reference>
<evidence type="ECO:0000259" key="1">
    <source>
        <dbReference type="Pfam" id="PF13400"/>
    </source>
</evidence>
<organism evidence="2 3">
    <name type="scientific">Mameliella alba</name>
    <dbReference type="NCBI Taxonomy" id="561184"/>
    <lineage>
        <taxon>Bacteria</taxon>
        <taxon>Pseudomonadati</taxon>
        <taxon>Pseudomonadota</taxon>
        <taxon>Alphaproteobacteria</taxon>
        <taxon>Rhodobacterales</taxon>
        <taxon>Roseobacteraceae</taxon>
        <taxon>Mameliella</taxon>
    </lineage>
</organism>
<gene>
    <name evidence="2" type="ORF">OA50_01222</name>
</gene>
<dbReference type="RefSeq" id="WP_043138646.1">
    <property type="nucleotide sequence ID" value="NZ_JSUQ01000004.1"/>
</dbReference>
<dbReference type="Pfam" id="PF13400">
    <property type="entry name" value="Tad"/>
    <property type="match status" value="1"/>
</dbReference>
<accession>A0A0B3SU52</accession>
<keyword evidence="3" id="KW-1185">Reference proteome</keyword>
<protein>
    <submittedName>
        <fullName evidence="2">Putative membrane protein</fullName>
    </submittedName>
</protein>
<dbReference type="AlphaFoldDB" id="A0A0B3SU52"/>
<dbReference type="InterPro" id="IPR028087">
    <property type="entry name" value="Tad_N"/>
</dbReference>
<dbReference type="Proteomes" id="UP000030960">
    <property type="component" value="Unassembled WGS sequence"/>
</dbReference>
<proteinExistence type="predicted"/>
<dbReference type="STRING" id="561184.SAMN05216376_101601"/>
<sequence>MFWRNECGSITTATLMILPALLLGAAMTIDLLYLNDHRSHVQAQADFSALEAVRHVGNEERAFVQASRSVAYNDLFPARALQPAQVTLGRFEQGVLTPASTDLRRPNAAHVKAVADAHMQVAGFLGREKATVITRQATAVARERVSFSLANCLLSLNLFHGALEPILGADLDAICSEGALFLRTDALLETLSVDLDAPLTYGDVLDADIALSRILSLAVGAEVNAPDAALRLGNILHLDSGTRGMAIGTRIPGSFISGSDLVFGSVELLGEHVLDLNLRADLGPLADVPVSLTIVEPRRIVAHVEPGTPEAYAETAQIRLAVQGLDLLGLVTLDLSLRVAHAEARLTDRASSCHAAARGEPVAIFDPVQAGLVDLYIDLTALGLTVRDEIALVQSAPQEIGFTARDIARHRTAVVAPRLEGTLSELDSALLSLLGQLPLANLTTGLVGGLLSPILDSLSPVEDLLAAIVHDFVGLAIAPARLTPLGTDCRIALVQ</sequence>
<evidence type="ECO:0000313" key="3">
    <source>
        <dbReference type="Proteomes" id="UP000030960"/>
    </source>
</evidence>
<evidence type="ECO:0000313" key="2">
    <source>
        <dbReference type="EMBL" id="KHQ53994.1"/>
    </source>
</evidence>
<name>A0A0B3SU52_9RHOB</name>
<feature type="domain" description="Putative Flp pilus-assembly TadG-like N-terminal" evidence="1">
    <location>
        <begin position="8"/>
        <end position="54"/>
    </location>
</feature>
<dbReference type="OrthoDB" id="7862266at2"/>
<comment type="caution">
    <text evidence="2">The sequence shown here is derived from an EMBL/GenBank/DDBJ whole genome shotgun (WGS) entry which is preliminary data.</text>
</comment>
<dbReference type="EMBL" id="JSUQ01000004">
    <property type="protein sequence ID" value="KHQ53994.1"/>
    <property type="molecule type" value="Genomic_DNA"/>
</dbReference>